<evidence type="ECO:0000313" key="6">
    <source>
        <dbReference type="Proteomes" id="UP000658127"/>
    </source>
</evidence>
<dbReference type="InterPro" id="IPR029062">
    <property type="entry name" value="Class_I_gatase-like"/>
</dbReference>
<dbReference type="Pfam" id="PF01965">
    <property type="entry name" value="DJ-1_PfpI"/>
    <property type="match status" value="1"/>
</dbReference>
<evidence type="ECO:0000256" key="3">
    <source>
        <dbReference type="ARBA" id="ARBA00023163"/>
    </source>
</evidence>
<dbReference type="InterPro" id="IPR052158">
    <property type="entry name" value="INH-QAR"/>
</dbReference>
<keyword evidence="1" id="KW-0805">Transcription regulation</keyword>
<dbReference type="RefSeq" id="WP_189033637.1">
    <property type="nucleotide sequence ID" value="NZ_BMNE01000008.1"/>
</dbReference>
<protein>
    <submittedName>
        <fullName evidence="5">Transcription regulator, AraC family protein</fullName>
    </submittedName>
</protein>
<gene>
    <name evidence="5" type="ORF">GCM10011610_57760</name>
</gene>
<dbReference type="Proteomes" id="UP000658127">
    <property type="component" value="Unassembled WGS sequence"/>
</dbReference>
<evidence type="ECO:0000259" key="4">
    <source>
        <dbReference type="PROSITE" id="PS01124"/>
    </source>
</evidence>
<dbReference type="PROSITE" id="PS00041">
    <property type="entry name" value="HTH_ARAC_FAMILY_1"/>
    <property type="match status" value="1"/>
</dbReference>
<dbReference type="Pfam" id="PF12833">
    <property type="entry name" value="HTH_18"/>
    <property type="match status" value="1"/>
</dbReference>
<proteinExistence type="predicted"/>
<organism evidence="5 6">
    <name type="scientific">Nocardia rhizosphaerihabitans</name>
    <dbReference type="NCBI Taxonomy" id="1691570"/>
    <lineage>
        <taxon>Bacteria</taxon>
        <taxon>Bacillati</taxon>
        <taxon>Actinomycetota</taxon>
        <taxon>Actinomycetes</taxon>
        <taxon>Mycobacteriales</taxon>
        <taxon>Nocardiaceae</taxon>
        <taxon>Nocardia</taxon>
    </lineage>
</organism>
<dbReference type="InterPro" id="IPR018062">
    <property type="entry name" value="HTH_AraC-typ_CS"/>
</dbReference>
<keyword evidence="2" id="KW-0238">DNA-binding</keyword>
<dbReference type="PANTHER" id="PTHR43130:SF3">
    <property type="entry name" value="HTH-TYPE TRANSCRIPTIONAL REGULATOR RV1931C"/>
    <property type="match status" value="1"/>
</dbReference>
<dbReference type="InterPro" id="IPR002818">
    <property type="entry name" value="DJ-1/PfpI"/>
</dbReference>
<sequence>MLSKVGVVLNDKLAMFEFGVVCEVFGLDRTADGLPGFDFKVCGATPGKPLRSTTPGVTVTPEYGLDELVHADLVAIPAFPFSLGHSYDDRVVEAVRAASEAGAIVLTVCSGAFLAGEAGLLDGRKCTTHWRYVDILAAQFPAATVDPDVLFVDEGNLITSAGTAAGIDACLHLVRREIGTAAANGIARRMVVPPQRDGGQRQFIEQPVPECRSEGLSTTLTWLTENLAHPHTVDELAARSSMSTRTFARRFAAETGTTPVKWLTTQRVLFAKHLLEATDMPLERIADQSGFGSGALLRHHFQRQVGIAPTEYRRRFGTPTPEPAADDRPAH</sequence>
<feature type="domain" description="HTH araC/xylS-type" evidence="4">
    <location>
        <begin position="217"/>
        <end position="315"/>
    </location>
</feature>
<dbReference type="PANTHER" id="PTHR43130">
    <property type="entry name" value="ARAC-FAMILY TRANSCRIPTIONAL REGULATOR"/>
    <property type="match status" value="1"/>
</dbReference>
<comment type="caution">
    <text evidence="5">The sequence shown here is derived from an EMBL/GenBank/DDBJ whole genome shotgun (WGS) entry which is preliminary data.</text>
</comment>
<dbReference type="Gene3D" id="3.40.50.880">
    <property type="match status" value="1"/>
</dbReference>
<dbReference type="SMART" id="SM00342">
    <property type="entry name" value="HTH_ARAC"/>
    <property type="match status" value="1"/>
</dbReference>
<evidence type="ECO:0000313" key="5">
    <source>
        <dbReference type="EMBL" id="GGN94611.1"/>
    </source>
</evidence>
<dbReference type="PROSITE" id="PS01124">
    <property type="entry name" value="HTH_ARAC_FAMILY_2"/>
    <property type="match status" value="1"/>
</dbReference>
<evidence type="ECO:0000256" key="1">
    <source>
        <dbReference type="ARBA" id="ARBA00023015"/>
    </source>
</evidence>
<dbReference type="EMBL" id="BMNE01000008">
    <property type="protein sequence ID" value="GGN94611.1"/>
    <property type="molecule type" value="Genomic_DNA"/>
</dbReference>
<keyword evidence="3" id="KW-0804">Transcription</keyword>
<name>A0ABQ2KVE2_9NOCA</name>
<dbReference type="InterPro" id="IPR009057">
    <property type="entry name" value="Homeodomain-like_sf"/>
</dbReference>
<dbReference type="SUPFAM" id="SSF52317">
    <property type="entry name" value="Class I glutamine amidotransferase-like"/>
    <property type="match status" value="1"/>
</dbReference>
<dbReference type="SUPFAM" id="SSF46689">
    <property type="entry name" value="Homeodomain-like"/>
    <property type="match status" value="2"/>
</dbReference>
<reference evidence="6" key="1">
    <citation type="journal article" date="2019" name="Int. J. Syst. Evol. Microbiol.">
        <title>The Global Catalogue of Microorganisms (GCM) 10K type strain sequencing project: providing services to taxonomists for standard genome sequencing and annotation.</title>
        <authorList>
            <consortium name="The Broad Institute Genomics Platform"/>
            <consortium name="The Broad Institute Genome Sequencing Center for Infectious Disease"/>
            <person name="Wu L."/>
            <person name="Ma J."/>
        </authorList>
    </citation>
    <scope>NUCLEOTIDE SEQUENCE [LARGE SCALE GENOMIC DNA]</scope>
    <source>
        <strain evidence="6">CGMCC 4.7329</strain>
    </source>
</reference>
<dbReference type="CDD" id="cd03137">
    <property type="entry name" value="GATase1_AraC_1"/>
    <property type="match status" value="1"/>
</dbReference>
<evidence type="ECO:0000256" key="2">
    <source>
        <dbReference type="ARBA" id="ARBA00023125"/>
    </source>
</evidence>
<keyword evidence="6" id="KW-1185">Reference proteome</keyword>
<dbReference type="Gene3D" id="1.10.10.60">
    <property type="entry name" value="Homeodomain-like"/>
    <property type="match status" value="1"/>
</dbReference>
<dbReference type="InterPro" id="IPR018060">
    <property type="entry name" value="HTH_AraC"/>
</dbReference>
<accession>A0ABQ2KVE2</accession>